<dbReference type="EC" id="2.4.1.25" evidence="3 10"/>
<dbReference type="Pfam" id="PF02446">
    <property type="entry name" value="Glyco_hydro_77"/>
    <property type="match status" value="1"/>
</dbReference>
<comment type="similarity">
    <text evidence="2 10">Belongs to the disproportionating enzyme family.</text>
</comment>
<dbReference type="InterPro" id="IPR017853">
    <property type="entry name" value="GH"/>
</dbReference>
<evidence type="ECO:0000256" key="9">
    <source>
        <dbReference type="ARBA" id="ARBA00031501"/>
    </source>
</evidence>
<gene>
    <name evidence="11" type="ORF">C8J24_2920</name>
</gene>
<proteinExistence type="inferred from homology"/>
<comment type="caution">
    <text evidence="11">The sequence shown here is derived from an EMBL/GenBank/DDBJ whole genome shotgun (WGS) entry which is preliminary data.</text>
</comment>
<evidence type="ECO:0000313" key="11">
    <source>
        <dbReference type="EMBL" id="PTM44711.1"/>
    </source>
</evidence>
<comment type="catalytic activity">
    <reaction evidence="1 10">
        <text>Transfers a segment of a (1-&gt;4)-alpha-D-glucan to a new position in an acceptor, which may be glucose or a (1-&gt;4)-alpha-D-glucan.</text>
        <dbReference type="EC" id="2.4.1.25"/>
    </reaction>
</comment>
<evidence type="ECO:0000256" key="10">
    <source>
        <dbReference type="RuleBase" id="RU361207"/>
    </source>
</evidence>
<dbReference type="SUPFAM" id="SSF51445">
    <property type="entry name" value="(Trans)glycosidases"/>
    <property type="match status" value="1"/>
</dbReference>
<evidence type="ECO:0000256" key="3">
    <source>
        <dbReference type="ARBA" id="ARBA00012560"/>
    </source>
</evidence>
<dbReference type="GO" id="GO:0005975">
    <property type="term" value="P:carbohydrate metabolic process"/>
    <property type="evidence" value="ECO:0007669"/>
    <property type="project" value="InterPro"/>
</dbReference>
<dbReference type="RefSeq" id="WP_107934251.1">
    <property type="nucleotide sequence ID" value="NZ_PZZN01000003.1"/>
</dbReference>
<keyword evidence="12" id="KW-1185">Reference proteome</keyword>
<evidence type="ECO:0000256" key="6">
    <source>
        <dbReference type="ARBA" id="ARBA00022679"/>
    </source>
</evidence>
<dbReference type="EMBL" id="PZZN01000003">
    <property type="protein sequence ID" value="PTM44711.1"/>
    <property type="molecule type" value="Genomic_DNA"/>
</dbReference>
<evidence type="ECO:0000313" key="12">
    <source>
        <dbReference type="Proteomes" id="UP000240996"/>
    </source>
</evidence>
<name>A0A2T4YMT1_9SPHN</name>
<dbReference type="GO" id="GO:0004134">
    <property type="term" value="F:4-alpha-glucanotransferase activity"/>
    <property type="evidence" value="ECO:0007669"/>
    <property type="project" value="UniProtKB-EC"/>
</dbReference>
<evidence type="ECO:0000256" key="8">
    <source>
        <dbReference type="ARBA" id="ARBA00031423"/>
    </source>
</evidence>
<evidence type="ECO:0000256" key="2">
    <source>
        <dbReference type="ARBA" id="ARBA00005684"/>
    </source>
</evidence>
<dbReference type="Proteomes" id="UP000240996">
    <property type="component" value="Unassembled WGS sequence"/>
</dbReference>
<dbReference type="InterPro" id="IPR003385">
    <property type="entry name" value="Glyco_hydro_77"/>
</dbReference>
<dbReference type="Gene3D" id="3.20.20.80">
    <property type="entry name" value="Glycosidases"/>
    <property type="match status" value="1"/>
</dbReference>
<organism evidence="11 12">
    <name type="scientific">Sphingomonas aerolata</name>
    <dbReference type="NCBI Taxonomy" id="185951"/>
    <lineage>
        <taxon>Bacteria</taxon>
        <taxon>Pseudomonadati</taxon>
        <taxon>Pseudomonadota</taxon>
        <taxon>Alphaproteobacteria</taxon>
        <taxon>Sphingomonadales</taxon>
        <taxon>Sphingomonadaceae</taxon>
        <taxon>Sphingomonas</taxon>
    </lineage>
</organism>
<protein>
    <recommendedName>
        <fullName evidence="4 10">4-alpha-glucanotransferase</fullName>
        <ecNumber evidence="3 10">2.4.1.25</ecNumber>
    </recommendedName>
    <alternativeName>
        <fullName evidence="8 10">Amylomaltase</fullName>
    </alternativeName>
    <alternativeName>
        <fullName evidence="9 10">Disproportionating enzyme</fullName>
    </alternativeName>
</protein>
<dbReference type="PANTHER" id="PTHR32438:SF5">
    <property type="entry name" value="4-ALPHA-GLUCANOTRANSFERASE DPE1, CHLOROPLASTIC_AMYLOPLASTIC"/>
    <property type="match status" value="1"/>
</dbReference>
<dbReference type="NCBIfam" id="TIGR00217">
    <property type="entry name" value="malQ"/>
    <property type="match status" value="1"/>
</dbReference>
<dbReference type="AlphaFoldDB" id="A0A2T4YMT1"/>
<keyword evidence="6 10" id="KW-0808">Transferase</keyword>
<keyword evidence="7 10" id="KW-0119">Carbohydrate metabolism</keyword>
<evidence type="ECO:0000256" key="7">
    <source>
        <dbReference type="ARBA" id="ARBA00023277"/>
    </source>
</evidence>
<reference evidence="11 12" key="1">
    <citation type="submission" date="2018-04" db="EMBL/GenBank/DDBJ databases">
        <title>Genomic Encyclopedia of Type Strains, Phase III (KMG-III): the genomes of soil and plant-associated and newly described type strains.</title>
        <authorList>
            <person name="Whitman W."/>
        </authorList>
    </citation>
    <scope>NUCLEOTIDE SEQUENCE [LARGE SCALE GENOMIC DNA]</scope>
    <source>
        <strain evidence="11 12">NW12</strain>
    </source>
</reference>
<accession>A0A2T4YMT1</accession>
<evidence type="ECO:0000256" key="4">
    <source>
        <dbReference type="ARBA" id="ARBA00020295"/>
    </source>
</evidence>
<evidence type="ECO:0000256" key="1">
    <source>
        <dbReference type="ARBA" id="ARBA00000439"/>
    </source>
</evidence>
<dbReference type="PANTHER" id="PTHR32438">
    <property type="entry name" value="4-ALPHA-GLUCANOTRANSFERASE DPE1, CHLOROPLASTIC/AMYLOPLASTIC"/>
    <property type="match status" value="1"/>
</dbReference>
<keyword evidence="5 10" id="KW-0328">Glycosyltransferase</keyword>
<evidence type="ECO:0000256" key="5">
    <source>
        <dbReference type="ARBA" id="ARBA00022676"/>
    </source>
</evidence>
<sequence>MSLLHDLAAAAGLQPRWQDAGGRAQTVADEALQAILNALGLPADSEAAIRASLATARAVRAEPPSFVSADVGARVSIGAGDGPAVLTLEDGASRAVTIVDGQLPGITEAGYHLLTLGGRDIRLAIAPPRCVTIADVEAGGRLWGPAVQIPALRDGRSTEFGDFGTLADTVRAFATRGADAVAISPTHALFPADATRFSPYAPSSRQFLNVMLADPSVMAGAVSADPGSPPALIDWAGAIPDRLVALRRQFDTLPDTVRAEVEAFGARGGSDLRFHAAFDALHAHFLAQSGARGWQDWPAAYQDPDGAAVAAFMTEQRDTCDFYVILQWLADAGLERAQRTARDGGMAVGLVADLAVGMDPGGSHAWRRRGDLLNGLSIGAPPDPLGPDGQAWGITGFDPRALVANGFAPFIATIRAGLAHAGGLRIDHAFGLRRLWVVPDGASAADGAYLDMPFADMMRIIALESHRARAIVIGEDLGTVPDGFREAMDTRAMLGMRVLWFERDGDGEFIPPESWSIDAVAMSGTHDLATIAGWWQGRDIAWNWALGRTSDAADEAADHDARAADRSRLWTALGAPGPQPDPSDTAPVVDAALAHVARTPCGLAIFPLEDLVGLVEQPNLPGTTDEHPNWRRRMPDTTDALLARPDTAARIALIETARAS</sequence>